<accession>A0A8X6PVR5</accession>
<organism evidence="1 2">
    <name type="scientific">Nephila pilipes</name>
    <name type="common">Giant wood spider</name>
    <name type="synonym">Nephila maculata</name>
    <dbReference type="NCBI Taxonomy" id="299642"/>
    <lineage>
        <taxon>Eukaryota</taxon>
        <taxon>Metazoa</taxon>
        <taxon>Ecdysozoa</taxon>
        <taxon>Arthropoda</taxon>
        <taxon>Chelicerata</taxon>
        <taxon>Arachnida</taxon>
        <taxon>Araneae</taxon>
        <taxon>Araneomorphae</taxon>
        <taxon>Entelegynae</taxon>
        <taxon>Araneoidea</taxon>
        <taxon>Nephilidae</taxon>
        <taxon>Nephila</taxon>
    </lineage>
</organism>
<keyword evidence="2" id="KW-1185">Reference proteome</keyword>
<sequence>MITAAGGDKHCHLHCSVIKPTEKYFPKAFGIIWKKSRTSNKQTKVLLKTFLFYITTLPEQMLHDADCRELPVQPQMFLDDS</sequence>
<gene>
    <name evidence="1" type="ORF">NPIL_337421</name>
</gene>
<dbReference type="AlphaFoldDB" id="A0A8X6PVR5"/>
<evidence type="ECO:0000313" key="2">
    <source>
        <dbReference type="Proteomes" id="UP000887013"/>
    </source>
</evidence>
<proteinExistence type="predicted"/>
<dbReference type="EMBL" id="BMAW01120975">
    <property type="protein sequence ID" value="GFT91771.1"/>
    <property type="molecule type" value="Genomic_DNA"/>
</dbReference>
<reference evidence="1" key="1">
    <citation type="submission" date="2020-08" db="EMBL/GenBank/DDBJ databases">
        <title>Multicomponent nature underlies the extraordinary mechanical properties of spider dragline silk.</title>
        <authorList>
            <person name="Kono N."/>
            <person name="Nakamura H."/>
            <person name="Mori M."/>
            <person name="Yoshida Y."/>
            <person name="Ohtoshi R."/>
            <person name="Malay A.D."/>
            <person name="Moran D.A.P."/>
            <person name="Tomita M."/>
            <person name="Numata K."/>
            <person name="Arakawa K."/>
        </authorList>
    </citation>
    <scope>NUCLEOTIDE SEQUENCE</scope>
</reference>
<protein>
    <submittedName>
        <fullName evidence="1">Uncharacterized protein</fullName>
    </submittedName>
</protein>
<dbReference type="Proteomes" id="UP000887013">
    <property type="component" value="Unassembled WGS sequence"/>
</dbReference>
<evidence type="ECO:0000313" key="1">
    <source>
        <dbReference type="EMBL" id="GFT91771.1"/>
    </source>
</evidence>
<comment type="caution">
    <text evidence="1">The sequence shown here is derived from an EMBL/GenBank/DDBJ whole genome shotgun (WGS) entry which is preliminary data.</text>
</comment>
<name>A0A8X6PVR5_NEPPI</name>